<evidence type="ECO:0000256" key="2">
    <source>
        <dbReference type="ARBA" id="ARBA00008654"/>
    </source>
</evidence>
<evidence type="ECO:0000256" key="4">
    <source>
        <dbReference type="ARBA" id="ARBA00022964"/>
    </source>
</evidence>
<dbReference type="PANTHER" id="PTHR10696:SF25">
    <property type="entry name" value="OXIDOREDUCTASE AIM17-RELATED"/>
    <property type="match status" value="1"/>
</dbReference>
<keyword evidence="3" id="KW-0479">Metal-binding</keyword>
<dbReference type="AlphaFoldDB" id="A0A0C9X027"/>
<proteinExistence type="inferred from homology"/>
<feature type="domain" description="TauD/TfdA-like" evidence="8">
    <location>
        <begin position="260"/>
        <end position="413"/>
    </location>
</feature>
<sequence length="435" mass="49276">MLSSFLRRTVPPSRSITSSFPPSKFQRRTWTTVTTTSNALTIHKLNNTSFPYIWLRDSCQSPECIHPSTKQKLHRTSDVPLSIAPVMEGGVQVTKDGIAMTWTDGHKSFFDANFLERHAFPTKLAESHHDHCIMHEAWTNKSISECRDLFIPYETIHRLPRRYRGVVTHLPNACLQFVSGLNCGIPSSRSTTSSFLPSKFQRRSWTTITTTSDALTIHNLNNTSFPYIWLRDSCQSPECIHPSTKQKLHYTSDVPLSIAPVTEGGTSIFVDSLHAARVLRDTHPNDFGILTKTPVAFHYINDGHHLHHNHPTIELAPLSTLSSPSSQLEISHVNYSPQFQAPLPLSTPREFYPALKRFAKLLNDPQNTYEYTLREGDAVLFDNRHVLHARTAFSDPESELGKGETNRWLKGCYLEADALVDRMRVLRAKIVKGLI</sequence>
<accession>A0A0C9X027</accession>
<dbReference type="Proteomes" id="UP000054477">
    <property type="component" value="Unassembled WGS sequence"/>
</dbReference>
<keyword evidence="4" id="KW-0223">Dioxygenase</keyword>
<dbReference type="GO" id="GO:0016706">
    <property type="term" value="F:2-oxoglutarate-dependent dioxygenase activity"/>
    <property type="evidence" value="ECO:0007669"/>
    <property type="project" value="UniProtKB-ARBA"/>
</dbReference>
<evidence type="ECO:0000259" key="8">
    <source>
        <dbReference type="Pfam" id="PF02668"/>
    </source>
</evidence>
<dbReference type="PANTHER" id="PTHR10696">
    <property type="entry name" value="GAMMA-BUTYROBETAINE HYDROXYLASE-RELATED"/>
    <property type="match status" value="1"/>
</dbReference>
<dbReference type="STRING" id="1095629.A0A0C9X027"/>
<dbReference type="Gene3D" id="3.60.130.10">
    <property type="entry name" value="Clavaminate synthase-like"/>
    <property type="match status" value="1"/>
</dbReference>
<keyword evidence="11" id="KW-1185">Reference proteome</keyword>
<dbReference type="SUPFAM" id="SSF51197">
    <property type="entry name" value="Clavaminate synthase-like"/>
    <property type="match status" value="1"/>
</dbReference>
<evidence type="ECO:0000313" key="11">
    <source>
        <dbReference type="Proteomes" id="UP000054477"/>
    </source>
</evidence>
<gene>
    <name evidence="10" type="ORF">K443DRAFT_110126</name>
</gene>
<reference evidence="10 11" key="1">
    <citation type="submission" date="2014-04" db="EMBL/GenBank/DDBJ databases">
        <authorList>
            <consortium name="DOE Joint Genome Institute"/>
            <person name="Kuo A."/>
            <person name="Kohler A."/>
            <person name="Nagy L.G."/>
            <person name="Floudas D."/>
            <person name="Copeland A."/>
            <person name="Barry K.W."/>
            <person name="Cichocki N."/>
            <person name="Veneault-Fourrey C."/>
            <person name="LaButti K."/>
            <person name="Lindquist E.A."/>
            <person name="Lipzen A."/>
            <person name="Lundell T."/>
            <person name="Morin E."/>
            <person name="Murat C."/>
            <person name="Sun H."/>
            <person name="Tunlid A."/>
            <person name="Henrissat B."/>
            <person name="Grigoriev I.V."/>
            <person name="Hibbett D.S."/>
            <person name="Martin F."/>
            <person name="Nordberg H.P."/>
            <person name="Cantor M.N."/>
            <person name="Hua S.X."/>
        </authorList>
    </citation>
    <scope>NUCLEOTIDE SEQUENCE [LARGE SCALE GENOMIC DNA]</scope>
    <source>
        <strain evidence="10 11">LaAM-08-1</strain>
    </source>
</reference>
<dbReference type="OrthoDB" id="406634at2759"/>
<evidence type="ECO:0000259" key="9">
    <source>
        <dbReference type="Pfam" id="PF06155"/>
    </source>
</evidence>
<evidence type="ECO:0000256" key="1">
    <source>
        <dbReference type="ARBA" id="ARBA00001954"/>
    </source>
</evidence>
<dbReference type="Pfam" id="PF02668">
    <property type="entry name" value="TauD"/>
    <property type="match status" value="1"/>
</dbReference>
<feature type="region of interest" description="Disordered" evidence="7">
    <location>
        <begin position="1"/>
        <end position="23"/>
    </location>
</feature>
<dbReference type="Gene3D" id="3.30.2020.30">
    <property type="match status" value="1"/>
</dbReference>
<dbReference type="GO" id="GO:0046872">
    <property type="term" value="F:metal ion binding"/>
    <property type="evidence" value="ECO:0007669"/>
    <property type="project" value="UniProtKB-KW"/>
</dbReference>
<evidence type="ECO:0000256" key="5">
    <source>
        <dbReference type="ARBA" id="ARBA00023002"/>
    </source>
</evidence>
<comment type="cofactor">
    <cofactor evidence="1">
        <name>Fe(2+)</name>
        <dbReference type="ChEBI" id="CHEBI:29033"/>
    </cofactor>
</comment>
<dbReference type="Pfam" id="PF06155">
    <property type="entry name" value="GBBH-like_N"/>
    <property type="match status" value="1"/>
</dbReference>
<organism evidence="10 11">
    <name type="scientific">Laccaria amethystina LaAM-08-1</name>
    <dbReference type="NCBI Taxonomy" id="1095629"/>
    <lineage>
        <taxon>Eukaryota</taxon>
        <taxon>Fungi</taxon>
        <taxon>Dikarya</taxon>
        <taxon>Basidiomycota</taxon>
        <taxon>Agaricomycotina</taxon>
        <taxon>Agaricomycetes</taxon>
        <taxon>Agaricomycetidae</taxon>
        <taxon>Agaricales</taxon>
        <taxon>Agaricineae</taxon>
        <taxon>Hydnangiaceae</taxon>
        <taxon>Laccaria</taxon>
    </lineage>
</organism>
<name>A0A0C9X027_9AGAR</name>
<feature type="compositionally biased region" description="Polar residues" evidence="7">
    <location>
        <begin position="12"/>
        <end position="21"/>
    </location>
</feature>
<protein>
    <submittedName>
        <fullName evidence="10">Unplaced genomic scaffold K443scaffold_250, whole genome shotgun sequence</fullName>
    </submittedName>
</protein>
<evidence type="ECO:0000256" key="7">
    <source>
        <dbReference type="SAM" id="MobiDB-lite"/>
    </source>
</evidence>
<dbReference type="FunFam" id="3.30.2020.30:FF:000002">
    <property type="entry name" value="Putative gamma-butyrobetaine dioxygenase"/>
    <property type="match status" value="1"/>
</dbReference>
<keyword evidence="5" id="KW-0560">Oxidoreductase</keyword>
<feature type="domain" description="Gamma-butyrobetaine hydroxylase-like N-terminal" evidence="9">
    <location>
        <begin position="46"/>
        <end position="115"/>
    </location>
</feature>
<dbReference type="InterPro" id="IPR050411">
    <property type="entry name" value="AlphaKG_dependent_hydroxylases"/>
</dbReference>
<dbReference type="InterPro" id="IPR010376">
    <property type="entry name" value="GBBH-like_N"/>
</dbReference>
<evidence type="ECO:0000256" key="6">
    <source>
        <dbReference type="ARBA" id="ARBA00023004"/>
    </source>
</evidence>
<keyword evidence="6" id="KW-0408">Iron</keyword>
<dbReference type="InterPro" id="IPR042098">
    <property type="entry name" value="TauD-like_sf"/>
</dbReference>
<dbReference type="GO" id="GO:0045329">
    <property type="term" value="P:carnitine biosynthetic process"/>
    <property type="evidence" value="ECO:0007669"/>
    <property type="project" value="TreeGrafter"/>
</dbReference>
<evidence type="ECO:0000313" key="10">
    <source>
        <dbReference type="EMBL" id="KIJ94623.1"/>
    </source>
</evidence>
<dbReference type="GO" id="GO:0005739">
    <property type="term" value="C:mitochondrion"/>
    <property type="evidence" value="ECO:0007669"/>
    <property type="project" value="TreeGrafter"/>
</dbReference>
<dbReference type="HOGENOM" id="CLU_021859_0_1_1"/>
<dbReference type="InterPro" id="IPR038492">
    <property type="entry name" value="GBBH-like_N_sf"/>
</dbReference>
<reference evidence="11" key="2">
    <citation type="submission" date="2015-01" db="EMBL/GenBank/DDBJ databases">
        <title>Evolutionary Origins and Diversification of the Mycorrhizal Mutualists.</title>
        <authorList>
            <consortium name="DOE Joint Genome Institute"/>
            <consortium name="Mycorrhizal Genomics Consortium"/>
            <person name="Kohler A."/>
            <person name="Kuo A."/>
            <person name="Nagy L.G."/>
            <person name="Floudas D."/>
            <person name="Copeland A."/>
            <person name="Barry K.W."/>
            <person name="Cichocki N."/>
            <person name="Veneault-Fourrey C."/>
            <person name="LaButti K."/>
            <person name="Lindquist E.A."/>
            <person name="Lipzen A."/>
            <person name="Lundell T."/>
            <person name="Morin E."/>
            <person name="Murat C."/>
            <person name="Riley R."/>
            <person name="Ohm R."/>
            <person name="Sun H."/>
            <person name="Tunlid A."/>
            <person name="Henrissat B."/>
            <person name="Grigoriev I.V."/>
            <person name="Hibbett D.S."/>
            <person name="Martin F."/>
        </authorList>
    </citation>
    <scope>NUCLEOTIDE SEQUENCE [LARGE SCALE GENOMIC DNA]</scope>
    <source>
        <strain evidence="11">LaAM-08-1</strain>
    </source>
</reference>
<dbReference type="EMBL" id="KN838785">
    <property type="protein sequence ID" value="KIJ94623.1"/>
    <property type="molecule type" value="Genomic_DNA"/>
</dbReference>
<dbReference type="InterPro" id="IPR003819">
    <property type="entry name" value="TauD/TfdA-like"/>
</dbReference>
<evidence type="ECO:0000256" key="3">
    <source>
        <dbReference type="ARBA" id="ARBA00022723"/>
    </source>
</evidence>
<comment type="similarity">
    <text evidence="2">Belongs to the gamma-BBH/TMLD family.</text>
</comment>